<dbReference type="Gene3D" id="3.20.20.370">
    <property type="entry name" value="Glycoside hydrolase/deacetylase"/>
    <property type="match status" value="1"/>
</dbReference>
<dbReference type="PANTHER" id="PTHR34216:SF3">
    <property type="entry name" value="POLY-BETA-1,6-N-ACETYL-D-GLUCOSAMINE N-DEACETYLASE"/>
    <property type="match status" value="1"/>
</dbReference>
<name>A0A559J0V9_9BACL</name>
<proteinExistence type="predicted"/>
<protein>
    <recommendedName>
        <fullName evidence="3">NodB homology domain-containing protein</fullName>
    </recommendedName>
</protein>
<dbReference type="SUPFAM" id="SSF88713">
    <property type="entry name" value="Glycoside hydrolase/deacetylase"/>
    <property type="match status" value="1"/>
</dbReference>
<dbReference type="InterPro" id="IPR011330">
    <property type="entry name" value="Glyco_hydro/deAcase_b/a-brl"/>
</dbReference>
<dbReference type="RefSeq" id="WP_144990089.1">
    <property type="nucleotide sequence ID" value="NZ_VNJK01000001.1"/>
</dbReference>
<dbReference type="OrthoDB" id="3722973at2"/>
<gene>
    <name evidence="1" type="ORF">FPZ44_10955</name>
</gene>
<evidence type="ECO:0000313" key="1">
    <source>
        <dbReference type="EMBL" id="TVX93525.1"/>
    </source>
</evidence>
<accession>A0A559J0V9</accession>
<dbReference type="GO" id="GO:0005975">
    <property type="term" value="P:carbohydrate metabolic process"/>
    <property type="evidence" value="ECO:0007669"/>
    <property type="project" value="InterPro"/>
</dbReference>
<dbReference type="InterPro" id="IPR051398">
    <property type="entry name" value="Polysacch_Deacetylase"/>
</dbReference>
<sequence length="379" mass="44331">MHKQKLRNIIILVLCFVLIGFNSLSSIKLAAAEPVDRTASDRRSMKQNSSARPPLVEHIFFHPLVAYPQRAFIGDRQSKEMFDWFVTVLEFKRILQSLYDNNYMLVHLEDVYEFKMINGKKQAVRRHFPLTAGKKPLVISIDDPNYYTYMRKYGTVNKLRLNDEGKVVSESHDLKGNVVWSDDLDIVPILDRFVEQHPDFSYQGAKGTLAVTGFEGILGWRTQSTSPTWSRERYEAKKVVAQLKATGWKFASHSYGHRHHLKMDLERLKRDERKWKREVGTLVGDTNIYIYPFGEGYELGDPRLEWLEQQGYTVFSHVGNVTYERRLENKIIQDRRHIDGISLSRQRNLFFDLFDSKQVIDLEGRFPIDPVKVSTRRRS</sequence>
<dbReference type="Proteomes" id="UP000318102">
    <property type="component" value="Unassembled WGS sequence"/>
</dbReference>
<reference evidence="1 2" key="1">
    <citation type="submission" date="2019-07" db="EMBL/GenBank/DDBJ databases">
        <authorList>
            <person name="Kim J."/>
        </authorList>
    </citation>
    <scope>NUCLEOTIDE SEQUENCE [LARGE SCALE GENOMIC DNA]</scope>
    <source>
        <strain evidence="1 2">N4</strain>
    </source>
</reference>
<dbReference type="EMBL" id="VNJK01000001">
    <property type="protein sequence ID" value="TVX93525.1"/>
    <property type="molecule type" value="Genomic_DNA"/>
</dbReference>
<dbReference type="PANTHER" id="PTHR34216">
    <property type="match status" value="1"/>
</dbReference>
<organism evidence="1 2">
    <name type="scientific">Paenibacillus agilis</name>
    <dbReference type="NCBI Taxonomy" id="3020863"/>
    <lineage>
        <taxon>Bacteria</taxon>
        <taxon>Bacillati</taxon>
        <taxon>Bacillota</taxon>
        <taxon>Bacilli</taxon>
        <taxon>Bacillales</taxon>
        <taxon>Paenibacillaceae</taxon>
        <taxon>Paenibacillus</taxon>
    </lineage>
</organism>
<dbReference type="AlphaFoldDB" id="A0A559J0V9"/>
<evidence type="ECO:0000313" key="2">
    <source>
        <dbReference type="Proteomes" id="UP000318102"/>
    </source>
</evidence>
<comment type="caution">
    <text evidence="1">The sequence shown here is derived from an EMBL/GenBank/DDBJ whole genome shotgun (WGS) entry which is preliminary data.</text>
</comment>
<keyword evidence="2" id="KW-1185">Reference proteome</keyword>
<evidence type="ECO:0008006" key="3">
    <source>
        <dbReference type="Google" id="ProtNLM"/>
    </source>
</evidence>